<dbReference type="Gene3D" id="3.90.70.10">
    <property type="entry name" value="Cysteine proteinases"/>
    <property type="match status" value="1"/>
</dbReference>
<dbReference type="InterPro" id="IPR050185">
    <property type="entry name" value="Ub_carboxyl-term_hydrolase"/>
</dbReference>
<dbReference type="PANTHER" id="PTHR21646:SF24">
    <property type="entry name" value="UBIQUITIN CARBOXYL-TERMINAL HYDROLASE"/>
    <property type="match status" value="1"/>
</dbReference>
<dbReference type="SUPFAM" id="SSF54001">
    <property type="entry name" value="Cysteine proteinases"/>
    <property type="match status" value="1"/>
</dbReference>
<dbReference type="GO" id="GO:0016579">
    <property type="term" value="P:protein deubiquitination"/>
    <property type="evidence" value="ECO:0007669"/>
    <property type="project" value="InterPro"/>
</dbReference>
<dbReference type="InterPro" id="IPR018200">
    <property type="entry name" value="USP_CS"/>
</dbReference>
<evidence type="ECO:0000313" key="11">
    <source>
        <dbReference type="Proteomes" id="UP000023152"/>
    </source>
</evidence>
<evidence type="ECO:0000256" key="2">
    <source>
        <dbReference type="ARBA" id="ARBA00009085"/>
    </source>
</evidence>
<evidence type="ECO:0000313" key="10">
    <source>
        <dbReference type="EMBL" id="ETO18003.1"/>
    </source>
</evidence>
<dbReference type="InterPro" id="IPR038765">
    <property type="entry name" value="Papain-like_cys_pep_sf"/>
</dbReference>
<keyword evidence="4" id="KW-0645">Protease</keyword>
<dbReference type="InterPro" id="IPR028889">
    <property type="entry name" value="USP"/>
</dbReference>
<feature type="region of interest" description="Disordered" evidence="8">
    <location>
        <begin position="58"/>
        <end position="118"/>
    </location>
</feature>
<dbReference type="PANTHER" id="PTHR21646">
    <property type="entry name" value="UBIQUITIN CARBOXYL-TERMINAL HYDROLASE"/>
    <property type="match status" value="1"/>
</dbReference>
<dbReference type="AlphaFoldDB" id="X6MVI9"/>
<name>X6MVI9_RETFI</name>
<evidence type="ECO:0000256" key="4">
    <source>
        <dbReference type="ARBA" id="ARBA00022670"/>
    </source>
</evidence>
<keyword evidence="5" id="KW-0833">Ubl conjugation pathway</keyword>
<dbReference type="OrthoDB" id="292964at2759"/>
<feature type="region of interest" description="Disordered" evidence="8">
    <location>
        <begin position="261"/>
        <end position="282"/>
    </location>
</feature>
<comment type="caution">
    <text evidence="10">The sequence shown here is derived from an EMBL/GenBank/DDBJ whole genome shotgun (WGS) entry which is preliminary data.</text>
</comment>
<feature type="compositionally biased region" description="Basic and acidic residues" evidence="8">
    <location>
        <begin position="72"/>
        <end position="118"/>
    </location>
</feature>
<dbReference type="Pfam" id="PF00443">
    <property type="entry name" value="UCH"/>
    <property type="match status" value="1"/>
</dbReference>
<evidence type="ECO:0000256" key="8">
    <source>
        <dbReference type="SAM" id="MobiDB-lite"/>
    </source>
</evidence>
<comment type="catalytic activity">
    <reaction evidence="1">
        <text>Thiol-dependent hydrolysis of ester, thioester, amide, peptide and isopeptide bonds formed by the C-terminal Gly of ubiquitin (a 76-residue protein attached to proteins as an intracellular targeting signal).</text>
        <dbReference type="EC" id="3.4.19.12"/>
    </reaction>
</comment>
<feature type="domain" description="USP" evidence="9">
    <location>
        <begin position="128"/>
        <end position="436"/>
    </location>
</feature>
<dbReference type="EC" id="3.4.19.12" evidence="3"/>
<keyword evidence="7" id="KW-0788">Thiol protease</keyword>
<evidence type="ECO:0000259" key="9">
    <source>
        <dbReference type="PROSITE" id="PS50235"/>
    </source>
</evidence>
<keyword evidence="6" id="KW-0378">Hydrolase</keyword>
<reference evidence="10 11" key="1">
    <citation type="journal article" date="2013" name="Curr. Biol.">
        <title>The Genome of the Foraminiferan Reticulomyxa filosa.</title>
        <authorList>
            <person name="Glockner G."/>
            <person name="Hulsmann N."/>
            <person name="Schleicher M."/>
            <person name="Noegel A.A."/>
            <person name="Eichinger L."/>
            <person name="Gallinger C."/>
            <person name="Pawlowski J."/>
            <person name="Sierra R."/>
            <person name="Euteneuer U."/>
            <person name="Pillet L."/>
            <person name="Moustafa A."/>
            <person name="Platzer M."/>
            <person name="Groth M."/>
            <person name="Szafranski K."/>
            <person name="Schliwa M."/>
        </authorList>
    </citation>
    <scope>NUCLEOTIDE SEQUENCE [LARGE SCALE GENOMIC DNA]</scope>
</reference>
<dbReference type="EMBL" id="ASPP01015654">
    <property type="protein sequence ID" value="ETO18003.1"/>
    <property type="molecule type" value="Genomic_DNA"/>
</dbReference>
<evidence type="ECO:0000256" key="7">
    <source>
        <dbReference type="ARBA" id="ARBA00022807"/>
    </source>
</evidence>
<organism evidence="10 11">
    <name type="scientific">Reticulomyxa filosa</name>
    <dbReference type="NCBI Taxonomy" id="46433"/>
    <lineage>
        <taxon>Eukaryota</taxon>
        <taxon>Sar</taxon>
        <taxon>Rhizaria</taxon>
        <taxon>Retaria</taxon>
        <taxon>Foraminifera</taxon>
        <taxon>Monothalamids</taxon>
        <taxon>Reticulomyxidae</taxon>
        <taxon>Reticulomyxa</taxon>
    </lineage>
</organism>
<dbReference type="InterPro" id="IPR001394">
    <property type="entry name" value="Peptidase_C19_UCH"/>
</dbReference>
<dbReference type="PROSITE" id="PS50235">
    <property type="entry name" value="USP_3"/>
    <property type="match status" value="1"/>
</dbReference>
<accession>X6MVI9</accession>
<dbReference type="PROSITE" id="PS00973">
    <property type="entry name" value="USP_2"/>
    <property type="match status" value="1"/>
</dbReference>
<dbReference type="GO" id="GO:0004843">
    <property type="term" value="F:cysteine-type deubiquitinase activity"/>
    <property type="evidence" value="ECO:0007669"/>
    <property type="project" value="UniProtKB-EC"/>
</dbReference>
<evidence type="ECO:0000256" key="1">
    <source>
        <dbReference type="ARBA" id="ARBA00000707"/>
    </source>
</evidence>
<evidence type="ECO:0000256" key="5">
    <source>
        <dbReference type="ARBA" id="ARBA00022786"/>
    </source>
</evidence>
<keyword evidence="11" id="KW-1185">Reference proteome</keyword>
<comment type="similarity">
    <text evidence="2">Belongs to the peptidase C19 family.</text>
</comment>
<protein>
    <recommendedName>
        <fullName evidence="3">ubiquitinyl hydrolase 1</fullName>
        <ecNumber evidence="3">3.4.19.12</ecNumber>
    </recommendedName>
</protein>
<evidence type="ECO:0000256" key="6">
    <source>
        <dbReference type="ARBA" id="ARBA00022801"/>
    </source>
</evidence>
<gene>
    <name evidence="10" type="ORF">RFI_19292</name>
</gene>
<proteinExistence type="inferred from homology"/>
<evidence type="ECO:0000256" key="3">
    <source>
        <dbReference type="ARBA" id="ARBA00012759"/>
    </source>
</evidence>
<sequence length="467" mass="54066">MLKVADISMLKRAIAKQFNLPPEELFVCDVWRGKIHRELKNRDMIAEINRRNDDIIVYHSPKPKETPVVTENNKEKEKDNETDKDKDKDQNNDNDKDKNNDNDKDKDSANGGRLDDFRSPVHKDVVVPDFKACHVFCQAKSRSKYYEEIEFFGMPLILTLPLKRNVSHKEARQKLLELVKPYLIKKENATSENSTNETETNETETLLPCRFHATYGFSSAVELEDRDDLFVPLKEREFKFVLTFRNRDIYNEDICIREKRARHESAPPSQSQNSYMDDEDRGSGAPVGLSACINAFTEEEILDENDAWFCSKCSGFKCAKKKIDLWTTPELLIIHLKRFSFTREWRDRINTLVQFPLEGLDMSPWIVSEESRVDAIYDLYGISNHMGGMGGGHYTAYAKNLENGKWYDLNDSRTMEVNNPESMISSAAYVLYYKRRKSRHLKQRASLVVIPDGKSTKTTPETQASQE</sequence>
<dbReference type="Proteomes" id="UP000023152">
    <property type="component" value="Unassembled WGS sequence"/>
</dbReference>
<dbReference type="GO" id="GO:0006508">
    <property type="term" value="P:proteolysis"/>
    <property type="evidence" value="ECO:0007669"/>
    <property type="project" value="UniProtKB-KW"/>
</dbReference>